<organism evidence="1 2">
    <name type="scientific">Romanomermis culicivorax</name>
    <name type="common">Nematode worm</name>
    <dbReference type="NCBI Taxonomy" id="13658"/>
    <lineage>
        <taxon>Eukaryota</taxon>
        <taxon>Metazoa</taxon>
        <taxon>Ecdysozoa</taxon>
        <taxon>Nematoda</taxon>
        <taxon>Enoplea</taxon>
        <taxon>Dorylaimia</taxon>
        <taxon>Mermithida</taxon>
        <taxon>Mermithoidea</taxon>
        <taxon>Mermithidae</taxon>
        <taxon>Romanomermis</taxon>
    </lineage>
</organism>
<reference evidence="2" key="1">
    <citation type="submission" date="2022-11" db="UniProtKB">
        <authorList>
            <consortium name="WormBaseParasite"/>
        </authorList>
    </citation>
    <scope>IDENTIFICATION</scope>
</reference>
<proteinExistence type="predicted"/>
<sequence>MNAIRGAMPLAVHICSRHSEMELCAIIKNKIPKLLSKSNNMEIDLICQQNWIKRDGTFKLELTEWVSPIPVVQNNCNNNKQLVYGN</sequence>
<evidence type="ECO:0000313" key="2">
    <source>
        <dbReference type="WBParaSite" id="nRc.2.0.1.t44298-RA"/>
    </source>
</evidence>
<dbReference type="Proteomes" id="UP000887565">
    <property type="component" value="Unplaced"/>
</dbReference>
<dbReference type="AlphaFoldDB" id="A0A915KZC3"/>
<accession>A0A915KZC3</accession>
<evidence type="ECO:0000313" key="1">
    <source>
        <dbReference type="Proteomes" id="UP000887565"/>
    </source>
</evidence>
<dbReference type="WBParaSite" id="nRc.2.0.1.t44298-RA">
    <property type="protein sequence ID" value="nRc.2.0.1.t44298-RA"/>
    <property type="gene ID" value="nRc.2.0.1.g44298"/>
</dbReference>
<protein>
    <submittedName>
        <fullName evidence="2">Uncharacterized protein</fullName>
    </submittedName>
</protein>
<keyword evidence="1" id="KW-1185">Reference proteome</keyword>
<name>A0A915KZC3_ROMCU</name>